<keyword evidence="7 11" id="KW-0521">NADP</keyword>
<proteinExistence type="inferred from homology"/>
<evidence type="ECO:0000313" key="14">
    <source>
        <dbReference type="EMBL" id="GAP03334.1"/>
    </source>
</evidence>
<dbReference type="GO" id="GO:0008677">
    <property type="term" value="F:2-dehydropantoate 2-reductase activity"/>
    <property type="evidence" value="ECO:0007669"/>
    <property type="project" value="UniProtKB-EC"/>
</dbReference>
<dbReference type="PANTHER" id="PTHR43765">
    <property type="entry name" value="2-DEHYDROPANTOATE 2-REDUCTASE-RELATED"/>
    <property type="match status" value="1"/>
</dbReference>
<organism evidence="14 15">
    <name type="scientific">Fructobacillus pseudoficulneus</name>
    <dbReference type="NCBI Taxonomy" id="220714"/>
    <lineage>
        <taxon>Bacteria</taxon>
        <taxon>Bacillati</taxon>
        <taxon>Bacillota</taxon>
        <taxon>Bacilli</taxon>
        <taxon>Lactobacillales</taxon>
        <taxon>Lactobacillaceae</taxon>
        <taxon>Fructobacillus</taxon>
    </lineage>
</organism>
<dbReference type="Proteomes" id="UP000061227">
    <property type="component" value="Unassembled WGS sequence"/>
</dbReference>
<dbReference type="InterPro" id="IPR050838">
    <property type="entry name" value="Ketopantoate_reductase"/>
</dbReference>
<dbReference type="InterPro" id="IPR036291">
    <property type="entry name" value="NAD(P)-bd_dom_sf"/>
</dbReference>
<keyword evidence="6 11" id="KW-0566">Pantothenate biosynthesis</keyword>
<keyword evidence="8 11" id="KW-0560">Oxidoreductase</keyword>
<dbReference type="EC" id="1.1.1.169" evidence="4 11"/>
<evidence type="ECO:0000256" key="8">
    <source>
        <dbReference type="ARBA" id="ARBA00023002"/>
    </source>
</evidence>
<evidence type="ECO:0000256" key="7">
    <source>
        <dbReference type="ARBA" id="ARBA00022857"/>
    </source>
</evidence>
<dbReference type="AlphaFoldDB" id="A0A3F3GXB3"/>
<dbReference type="InterPro" id="IPR013752">
    <property type="entry name" value="KPA_reductase"/>
</dbReference>
<dbReference type="NCBIfam" id="TIGR00745">
    <property type="entry name" value="apbA_panE"/>
    <property type="match status" value="1"/>
</dbReference>
<evidence type="ECO:0000256" key="4">
    <source>
        <dbReference type="ARBA" id="ARBA00013014"/>
    </source>
</evidence>
<dbReference type="InterPro" id="IPR008927">
    <property type="entry name" value="6-PGluconate_DH-like_C_sf"/>
</dbReference>
<dbReference type="SUPFAM" id="SSF51735">
    <property type="entry name" value="NAD(P)-binding Rossmann-fold domains"/>
    <property type="match status" value="1"/>
</dbReference>
<name>A0A3F3GXB3_9LACO</name>
<comment type="function">
    <text evidence="1 11">Catalyzes the NADPH-dependent reduction of ketopantoate into pantoic acid.</text>
</comment>
<feature type="domain" description="Ketopantoate reductase C-terminal" evidence="13">
    <location>
        <begin position="181"/>
        <end position="308"/>
    </location>
</feature>
<dbReference type="UniPathway" id="UPA00028">
    <property type="reaction ID" value="UER00004"/>
</dbReference>
<evidence type="ECO:0000313" key="15">
    <source>
        <dbReference type="Proteomes" id="UP000061227"/>
    </source>
</evidence>
<evidence type="ECO:0000256" key="10">
    <source>
        <dbReference type="ARBA" id="ARBA00048793"/>
    </source>
</evidence>
<dbReference type="EMBL" id="DF968068">
    <property type="protein sequence ID" value="GAP03334.1"/>
    <property type="molecule type" value="Genomic_DNA"/>
</dbReference>
<feature type="domain" description="Ketopantoate reductase N-terminal" evidence="12">
    <location>
        <begin position="3"/>
        <end position="147"/>
    </location>
</feature>
<evidence type="ECO:0000256" key="3">
    <source>
        <dbReference type="ARBA" id="ARBA00007870"/>
    </source>
</evidence>
<reference evidence="14 15" key="1">
    <citation type="journal article" date="2015" name="BMC Genomics">
        <title>Comparative genomics of Fructobacillus spp. and Leuconostoc spp. reveals niche-specific evolution of Fructobacillus spp.</title>
        <authorList>
            <person name="Endo A."/>
            <person name="Tanizawa Y."/>
            <person name="Tanaka N."/>
            <person name="Maeno S."/>
            <person name="Kumar H."/>
            <person name="Shiwa Y."/>
            <person name="Okada S."/>
            <person name="Yoshikawa H."/>
            <person name="Dicks L."/>
            <person name="Nakagawa J."/>
            <person name="Arita M."/>
        </authorList>
    </citation>
    <scope>NUCLEOTIDE SEQUENCE [LARGE SCALE GENOMIC DNA]</scope>
    <source>
        <strain evidence="14 15">DSM 15468</strain>
    </source>
</reference>
<dbReference type="GO" id="GO:0005737">
    <property type="term" value="C:cytoplasm"/>
    <property type="evidence" value="ECO:0007669"/>
    <property type="project" value="TreeGrafter"/>
</dbReference>
<dbReference type="Gene3D" id="3.40.50.720">
    <property type="entry name" value="NAD(P)-binding Rossmann-like Domain"/>
    <property type="match status" value="1"/>
</dbReference>
<dbReference type="RefSeq" id="WP_059378996.1">
    <property type="nucleotide sequence ID" value="NZ_DF968068.1"/>
</dbReference>
<gene>
    <name evidence="14" type="ORF">FPFC_060550</name>
</gene>
<dbReference type="STRING" id="220714.SAMN05660469_1102"/>
<comment type="pathway">
    <text evidence="2 11">Cofactor biosynthesis; (R)-pantothenate biosynthesis; (R)-pantoate from 3-methyl-2-oxobutanoate: step 2/2.</text>
</comment>
<dbReference type="GO" id="GO:0050661">
    <property type="term" value="F:NADP binding"/>
    <property type="evidence" value="ECO:0007669"/>
    <property type="project" value="TreeGrafter"/>
</dbReference>
<comment type="similarity">
    <text evidence="3 11">Belongs to the ketopantoate reductase family.</text>
</comment>
<evidence type="ECO:0000256" key="2">
    <source>
        <dbReference type="ARBA" id="ARBA00004994"/>
    </source>
</evidence>
<dbReference type="InterPro" id="IPR003710">
    <property type="entry name" value="ApbA"/>
</dbReference>
<keyword evidence="15" id="KW-1185">Reference proteome</keyword>
<evidence type="ECO:0000256" key="11">
    <source>
        <dbReference type="RuleBase" id="RU362068"/>
    </source>
</evidence>
<dbReference type="Pfam" id="PF08546">
    <property type="entry name" value="ApbA_C"/>
    <property type="match status" value="1"/>
</dbReference>
<dbReference type="Gene3D" id="1.10.1040.10">
    <property type="entry name" value="N-(1-d-carboxylethyl)-l-norvaline Dehydrogenase, domain 2"/>
    <property type="match status" value="1"/>
</dbReference>
<dbReference type="SUPFAM" id="SSF48179">
    <property type="entry name" value="6-phosphogluconate dehydrogenase C-terminal domain-like"/>
    <property type="match status" value="1"/>
</dbReference>
<dbReference type="PANTHER" id="PTHR43765:SF2">
    <property type="entry name" value="2-DEHYDROPANTOATE 2-REDUCTASE"/>
    <property type="match status" value="1"/>
</dbReference>
<comment type="catalytic activity">
    <reaction evidence="10 11">
        <text>(R)-pantoate + NADP(+) = 2-dehydropantoate + NADPH + H(+)</text>
        <dbReference type="Rhea" id="RHEA:16233"/>
        <dbReference type="ChEBI" id="CHEBI:11561"/>
        <dbReference type="ChEBI" id="CHEBI:15378"/>
        <dbReference type="ChEBI" id="CHEBI:15980"/>
        <dbReference type="ChEBI" id="CHEBI:57783"/>
        <dbReference type="ChEBI" id="CHEBI:58349"/>
        <dbReference type="EC" id="1.1.1.169"/>
    </reaction>
</comment>
<dbReference type="OrthoDB" id="9800163at2"/>
<dbReference type="InterPro" id="IPR013332">
    <property type="entry name" value="KPR_N"/>
</dbReference>
<evidence type="ECO:0000259" key="12">
    <source>
        <dbReference type="Pfam" id="PF02558"/>
    </source>
</evidence>
<evidence type="ECO:0000256" key="9">
    <source>
        <dbReference type="ARBA" id="ARBA00032024"/>
    </source>
</evidence>
<evidence type="ECO:0000256" key="5">
    <source>
        <dbReference type="ARBA" id="ARBA00019465"/>
    </source>
</evidence>
<accession>A0A3F3GXB3</accession>
<evidence type="ECO:0000256" key="1">
    <source>
        <dbReference type="ARBA" id="ARBA00002919"/>
    </source>
</evidence>
<dbReference type="GO" id="GO:0015940">
    <property type="term" value="P:pantothenate biosynthetic process"/>
    <property type="evidence" value="ECO:0007669"/>
    <property type="project" value="UniProtKB-UniPathway"/>
</dbReference>
<sequence>MKYAVVGAGAMGLRYGLLLQEEAGLDVDFVEPTQASVDIIHAQNDVVYRSVDHQDKTPIKVKVFSPEEYEGDPDVWIFFVKQMQLADALTRLAPKFKDHQTALGAMNGMGHIEKLQAYFDDEHIIGGTAMIATILNNFGDVDFIGETSSVYANLTEKPSAVMDQVQKDFQAAGLNPSYSENFMGTLLTKVAFNSVENSIATMFQARMGHLIQYKDFVSKIAAPLVAEVYAGTKAAGIELIETEKEMLEQVDYVSRVGNPLHFPSMYQDFVKGRPTEVDYINGYLADLAEKNGVPAPNQRLITSLVHLAEAMREFNPPVNKLAQPED</sequence>
<evidence type="ECO:0000259" key="13">
    <source>
        <dbReference type="Pfam" id="PF08546"/>
    </source>
</evidence>
<dbReference type="Pfam" id="PF02558">
    <property type="entry name" value="ApbA"/>
    <property type="match status" value="1"/>
</dbReference>
<protein>
    <recommendedName>
        <fullName evidence="5 11">2-dehydropantoate 2-reductase</fullName>
        <ecNumber evidence="4 11">1.1.1.169</ecNumber>
    </recommendedName>
    <alternativeName>
        <fullName evidence="9 11">Ketopantoate reductase</fullName>
    </alternativeName>
</protein>
<dbReference type="InterPro" id="IPR013328">
    <property type="entry name" value="6PGD_dom2"/>
</dbReference>
<evidence type="ECO:0000256" key="6">
    <source>
        <dbReference type="ARBA" id="ARBA00022655"/>
    </source>
</evidence>